<name>A0ABP0U3M4_9BRYO</name>
<dbReference type="CDD" id="cd08378">
    <property type="entry name" value="C2B_MCTP_PRT_plant"/>
    <property type="match status" value="1"/>
</dbReference>
<evidence type="ECO:0000313" key="9">
    <source>
        <dbReference type="EMBL" id="CAK9211479.1"/>
    </source>
</evidence>
<feature type="transmembrane region" description="Helical" evidence="7">
    <location>
        <begin position="886"/>
        <end position="916"/>
    </location>
</feature>
<keyword evidence="6 7" id="KW-0472">Membrane</keyword>
<feature type="domain" description="C2" evidence="8">
    <location>
        <begin position="513"/>
        <end position="641"/>
    </location>
</feature>
<evidence type="ECO:0000256" key="1">
    <source>
        <dbReference type="ARBA" id="ARBA00004141"/>
    </source>
</evidence>
<evidence type="ECO:0000256" key="2">
    <source>
        <dbReference type="ARBA" id="ARBA00007923"/>
    </source>
</evidence>
<evidence type="ECO:0000313" key="10">
    <source>
        <dbReference type="Proteomes" id="UP001497512"/>
    </source>
</evidence>
<dbReference type="Proteomes" id="UP001497512">
    <property type="component" value="Chromosome 18"/>
</dbReference>
<proteinExistence type="inferred from homology"/>
<keyword evidence="4" id="KW-0677">Repeat</keyword>
<evidence type="ECO:0000256" key="6">
    <source>
        <dbReference type="ARBA" id="ARBA00023136"/>
    </source>
</evidence>
<dbReference type="SUPFAM" id="SSF49562">
    <property type="entry name" value="C2 domain (Calcium/lipid-binding domain, CaLB)"/>
    <property type="match status" value="4"/>
</dbReference>
<dbReference type="Pfam" id="PF08372">
    <property type="entry name" value="PRT_C"/>
    <property type="match status" value="1"/>
</dbReference>
<feature type="transmembrane region" description="Helical" evidence="7">
    <location>
        <begin position="771"/>
        <end position="798"/>
    </location>
</feature>
<feature type="transmembrane region" description="Helical" evidence="7">
    <location>
        <begin position="741"/>
        <end position="759"/>
    </location>
</feature>
<evidence type="ECO:0000256" key="7">
    <source>
        <dbReference type="SAM" id="Phobius"/>
    </source>
</evidence>
<reference evidence="9" key="1">
    <citation type="submission" date="2024-02" db="EMBL/GenBank/DDBJ databases">
        <authorList>
            <consortium name="ELIXIR-Norway"/>
            <consortium name="Elixir Norway"/>
        </authorList>
    </citation>
    <scope>NUCLEOTIDE SEQUENCE</scope>
</reference>
<dbReference type="PANTHER" id="PTHR31425">
    <property type="entry name" value="PHOSPHORIBOSYLANTHRANILATE TRANSFERASE ISOFORM 1"/>
    <property type="match status" value="1"/>
</dbReference>
<gene>
    <name evidence="9" type="ORF">CSSPTR1EN2_LOCUS10709</name>
</gene>
<feature type="domain" description="C2" evidence="8">
    <location>
        <begin position="359"/>
        <end position="481"/>
    </location>
</feature>
<evidence type="ECO:0000256" key="5">
    <source>
        <dbReference type="ARBA" id="ARBA00022989"/>
    </source>
</evidence>
<organism evidence="9 10">
    <name type="scientific">Sphagnum troendelagicum</name>
    <dbReference type="NCBI Taxonomy" id="128251"/>
    <lineage>
        <taxon>Eukaryota</taxon>
        <taxon>Viridiplantae</taxon>
        <taxon>Streptophyta</taxon>
        <taxon>Embryophyta</taxon>
        <taxon>Bryophyta</taxon>
        <taxon>Sphagnophytina</taxon>
        <taxon>Sphagnopsida</taxon>
        <taxon>Sphagnales</taxon>
        <taxon>Sphagnaceae</taxon>
        <taxon>Sphagnum</taxon>
    </lineage>
</organism>
<dbReference type="PROSITE" id="PS50004">
    <property type="entry name" value="C2"/>
    <property type="match status" value="4"/>
</dbReference>
<dbReference type="InterPro" id="IPR047258">
    <property type="entry name" value="C2C_MCTP_PRT_plant"/>
</dbReference>
<dbReference type="InterPro" id="IPR035892">
    <property type="entry name" value="C2_domain_sf"/>
</dbReference>
<accession>A0ABP0U3M4</accession>
<dbReference type="EMBL" id="OZ019910">
    <property type="protein sequence ID" value="CAK9211479.1"/>
    <property type="molecule type" value="Genomic_DNA"/>
</dbReference>
<evidence type="ECO:0000256" key="4">
    <source>
        <dbReference type="ARBA" id="ARBA00022737"/>
    </source>
</evidence>
<dbReference type="CDD" id="cd08379">
    <property type="entry name" value="C2D_MCTP_PRT_plant"/>
    <property type="match status" value="1"/>
</dbReference>
<sequence>MAGNARKLVVEVLAAKGLMPKDGEGSCNAYCVLDYDGQRKRTKVKIKDLDPTWNEKFEFLMSDLAAGGDLELNVHSERKTSDDSPAGRRSSFLGRVVIPLHSVPSKPPEAIRWYPLQKRGLFSQVKGDLGLKVYMSPDQMQKEQKQQHGDFAKDSKIVRTGMKADKQQQPQAGAGMRASNLLLTVPETDFTIKETNPDLGKAVDYNHHYGLVEQMTFLFIRVVKARGLAAKDAERTSDPYVRLTLRNLKVETKIIKRSLDPEWNQVFAVGEDKVQGGTLELTAWDADKLLKDDFLGGLMLDLSEVPKRKPPESPLAPQWYKLESKTGKGGGRVQGEIMLAVWWGTQADEAFPEAWHSDTGGYAHFRSKVYLSPKLWYLRVNVIEAQDLNPRDKGRLPEPYVKAIVGPHQLVQSRVAMVKSATSPFWNEDLMFVAAEPFDELLHLLIVERVGNKEEVLGEVRIPLSSVERRIDGRPVPSRWYVLEKSGGQGLLSGRIHVRISLDGGYHVMDESPNYTSSNCPTAKQLWRPALGIVELGILGANSLLPMKSTKDKWGSTDAYCVAKYGPKWVRTRTICESFSPRWNEQYTWEVYDPCTVLTVGVFDNRHANPDMAPTIKDLPIGKIRIRLSTLESDRVYTNAYPLLVVTPQGVQKMGELELAVRLSSASKLNLMHAYLQPPLPRMHYFYPLDHRQAESLRVAAMNMVALRLMRSEPALPQEVVQFMLDTDAERWSMRRSKANYYRIMAVLNGVMTITSLFTDICSWKSPVTTLLVHFLFFILVWCPELLLPTLFMYMFLIGAWNYRFRARAPPFMDAKLSQGEHIGDLDELEEEFNIVPANKAQEVLKYRYERLRGVSGRIQNALGGLATMGERLLSLLSWRDPRATAIFIGFCLVAALLLYVTPFKVVVLLLGLYIMRHPRFQDPLPAVPLNFFNRLPSLSDRIL</sequence>
<dbReference type="CDD" id="cd04019">
    <property type="entry name" value="C2C_MCTP_PRT_plant"/>
    <property type="match status" value="1"/>
</dbReference>
<dbReference type="InterPro" id="IPR013583">
    <property type="entry name" value="MCTP_C"/>
</dbReference>
<dbReference type="InterPro" id="IPR047257">
    <property type="entry name" value="C2B_MCTP_PRT_plant"/>
</dbReference>
<feature type="transmembrane region" description="Helical" evidence="7">
    <location>
        <begin position="526"/>
        <end position="545"/>
    </location>
</feature>
<keyword evidence="10" id="KW-1185">Reference proteome</keyword>
<dbReference type="Gene3D" id="2.60.40.150">
    <property type="entry name" value="C2 domain"/>
    <property type="match status" value="4"/>
</dbReference>
<keyword evidence="5 7" id="KW-1133">Transmembrane helix</keyword>
<dbReference type="PANTHER" id="PTHR31425:SF50">
    <property type="entry name" value="FT-INTERACTING PROTEIN 3-RELATED"/>
    <property type="match status" value="1"/>
</dbReference>
<protein>
    <recommendedName>
        <fullName evidence="8">C2 domain-containing protein</fullName>
    </recommendedName>
</protein>
<dbReference type="InterPro" id="IPR047259">
    <property type="entry name" value="QUIRKY-like"/>
</dbReference>
<dbReference type="SMART" id="SM00239">
    <property type="entry name" value="C2"/>
    <property type="match status" value="4"/>
</dbReference>
<comment type="subcellular location">
    <subcellularLocation>
        <location evidence="1">Membrane</location>
        <topology evidence="1">Multi-pass membrane protein</topology>
    </subcellularLocation>
</comment>
<feature type="domain" description="C2" evidence="8">
    <location>
        <begin position="195"/>
        <end position="320"/>
    </location>
</feature>
<dbReference type="InterPro" id="IPR000008">
    <property type="entry name" value="C2_dom"/>
</dbReference>
<comment type="similarity">
    <text evidence="2">Belongs to the MCTP family.</text>
</comment>
<dbReference type="InterPro" id="IPR047255">
    <property type="entry name" value="C2D_MCTP_PRT_plant"/>
</dbReference>
<keyword evidence="3 7" id="KW-0812">Transmembrane</keyword>
<evidence type="ECO:0000256" key="3">
    <source>
        <dbReference type="ARBA" id="ARBA00022692"/>
    </source>
</evidence>
<evidence type="ECO:0000259" key="8">
    <source>
        <dbReference type="PROSITE" id="PS50004"/>
    </source>
</evidence>
<feature type="domain" description="C2" evidence="8">
    <location>
        <begin position="1"/>
        <end position="114"/>
    </location>
</feature>
<dbReference type="Pfam" id="PF00168">
    <property type="entry name" value="C2"/>
    <property type="match status" value="4"/>
</dbReference>